<dbReference type="GO" id="GO:0034204">
    <property type="term" value="P:lipid translocation"/>
    <property type="evidence" value="ECO:0007669"/>
    <property type="project" value="TreeGrafter"/>
</dbReference>
<comment type="pathway">
    <text evidence="8">Cell wall biogenesis; peptidoglycan biosynthesis.</text>
</comment>
<dbReference type="GO" id="GO:0009252">
    <property type="term" value="P:peptidoglycan biosynthetic process"/>
    <property type="evidence" value="ECO:0007669"/>
    <property type="project" value="UniProtKB-UniRule"/>
</dbReference>
<feature type="transmembrane region" description="Helical" evidence="8">
    <location>
        <begin position="420"/>
        <end position="442"/>
    </location>
</feature>
<keyword evidence="7 8" id="KW-0472">Membrane</keyword>
<evidence type="ECO:0000256" key="5">
    <source>
        <dbReference type="ARBA" id="ARBA00022984"/>
    </source>
</evidence>
<evidence type="ECO:0000313" key="11">
    <source>
        <dbReference type="Proteomes" id="UP000280307"/>
    </source>
</evidence>
<feature type="transmembrane region" description="Helical" evidence="8">
    <location>
        <begin position="395"/>
        <end position="414"/>
    </location>
</feature>
<keyword evidence="6 8" id="KW-1133">Transmembrane helix</keyword>
<dbReference type="GO" id="GO:0071555">
    <property type="term" value="P:cell wall organization"/>
    <property type="evidence" value="ECO:0007669"/>
    <property type="project" value="UniProtKB-UniRule"/>
</dbReference>
<dbReference type="EMBL" id="RSAS01000499">
    <property type="protein sequence ID" value="RRR70739.1"/>
    <property type="molecule type" value="Genomic_DNA"/>
</dbReference>
<feature type="transmembrane region" description="Helical" evidence="8">
    <location>
        <begin position="94"/>
        <end position="121"/>
    </location>
</feature>
<feature type="transmembrane region" description="Helical" evidence="8">
    <location>
        <begin position="322"/>
        <end position="345"/>
    </location>
</feature>
<evidence type="ECO:0000256" key="4">
    <source>
        <dbReference type="ARBA" id="ARBA00022960"/>
    </source>
</evidence>
<dbReference type="UniPathway" id="UPA00219"/>
<evidence type="ECO:0000256" key="8">
    <source>
        <dbReference type="HAMAP-Rule" id="MF_02078"/>
    </source>
</evidence>
<keyword evidence="8 9" id="KW-0961">Cell wall biogenesis/degradation</keyword>
<feature type="transmembrane region" description="Helical" evidence="8">
    <location>
        <begin position="365"/>
        <end position="383"/>
    </location>
</feature>
<dbReference type="InterPro" id="IPR004268">
    <property type="entry name" value="MurJ"/>
</dbReference>
<evidence type="ECO:0000256" key="7">
    <source>
        <dbReference type="ARBA" id="ARBA00023136"/>
    </source>
</evidence>
<feature type="transmembrane region" description="Helical" evidence="8">
    <location>
        <begin position="454"/>
        <end position="479"/>
    </location>
</feature>
<feature type="transmembrane region" description="Helical" evidence="8">
    <location>
        <begin position="141"/>
        <end position="161"/>
    </location>
</feature>
<comment type="subcellular location">
    <subcellularLocation>
        <location evidence="1 8">Cell membrane</location>
        <topology evidence="1 8">Multi-pass membrane protein</topology>
    </subcellularLocation>
</comment>
<sequence length="538" mass="56823">MQLFALLRRARSGALGSSLVVMGGFVLSRLTGLLRDMVATYVYGTSAEAAAYRAAFSVVDLLYLVIIGGALGSSFIPVFIELWEREGQARAWRLASAVVTWALIVLTLASGLLLLAAPWLVTLIYGGRGFDAATLALTAQLTRLFLLSPLLLGLGGLAMAALNARERFALPALAPTIYNLGIIAGALVGPTFGLGIWGMAWGVVLGALGYLLVQIPGLRGLGMRLRLNLGRGMAEVGRIARQMGPRVLGQAAAHISIVVTLALTARLDDGAAKLAGLGYAYQLMLLPFGIFSLSLSQVAFPRLARLVAEGRHAELAADLRRTLALILWLTLPASAVLLALGFPLARVLFERGAYDATSLHYTVSALWGYSLALPAFAASEILIRGFYAMQRTWTPVLIGLLQVGLNLALGMFLLRNGGDVGSLALAFSVANNLEAVLLLLLMGRALPGIWHDATTWRTVGVALLGALLLGLGLTLFRVVSYEVVPALSLSHTYIWLSEMWGLLLWLGLAGGLGAVGYVALSFGLGAAPARAVKREGSG</sequence>
<dbReference type="GO" id="GO:0008360">
    <property type="term" value="P:regulation of cell shape"/>
    <property type="evidence" value="ECO:0007669"/>
    <property type="project" value="UniProtKB-UniRule"/>
</dbReference>
<keyword evidence="3 8" id="KW-0812">Transmembrane</keyword>
<keyword evidence="8 9" id="KW-0813">Transport</keyword>
<feature type="transmembrane region" description="Helical" evidence="8">
    <location>
        <begin position="194"/>
        <end position="213"/>
    </location>
</feature>
<feature type="transmembrane region" description="Helical" evidence="8">
    <location>
        <begin position="168"/>
        <end position="188"/>
    </location>
</feature>
<evidence type="ECO:0000256" key="3">
    <source>
        <dbReference type="ARBA" id="ARBA00022692"/>
    </source>
</evidence>
<evidence type="ECO:0000256" key="9">
    <source>
        <dbReference type="PIRNR" id="PIRNR002869"/>
    </source>
</evidence>
<dbReference type="InterPro" id="IPR051050">
    <property type="entry name" value="Lipid_II_flippase_MurJ/MviN"/>
</dbReference>
<name>A0A426TY07_9CHLR</name>
<dbReference type="Pfam" id="PF03023">
    <property type="entry name" value="MurJ"/>
    <property type="match status" value="1"/>
</dbReference>
<feature type="transmembrane region" description="Helical" evidence="8">
    <location>
        <begin position="61"/>
        <end position="82"/>
    </location>
</feature>
<evidence type="ECO:0000313" key="10">
    <source>
        <dbReference type="EMBL" id="RRR70739.1"/>
    </source>
</evidence>
<comment type="function">
    <text evidence="8 9">Involved in peptidoglycan biosynthesis. Transports lipid-linked peptidoglycan precursors from the inner to the outer leaflet of the cytoplasmic membrane.</text>
</comment>
<protein>
    <recommendedName>
        <fullName evidence="8">Probable lipid II flippase MurJ</fullName>
    </recommendedName>
</protein>
<evidence type="ECO:0000256" key="1">
    <source>
        <dbReference type="ARBA" id="ARBA00004651"/>
    </source>
</evidence>
<feature type="transmembrane region" description="Helical" evidence="8">
    <location>
        <begin position="247"/>
        <end position="267"/>
    </location>
</feature>
<dbReference type="PANTHER" id="PTHR47019">
    <property type="entry name" value="LIPID II FLIPPASE MURJ"/>
    <property type="match status" value="1"/>
</dbReference>
<dbReference type="GO" id="GO:0015648">
    <property type="term" value="F:lipid-linked peptidoglycan transporter activity"/>
    <property type="evidence" value="ECO:0007669"/>
    <property type="project" value="UniProtKB-UniRule"/>
</dbReference>
<keyword evidence="5 8" id="KW-0573">Peptidoglycan synthesis</keyword>
<keyword evidence="4 8" id="KW-0133">Cell shape</keyword>
<dbReference type="Proteomes" id="UP000280307">
    <property type="component" value="Unassembled WGS sequence"/>
</dbReference>
<dbReference type="CDD" id="cd13123">
    <property type="entry name" value="MATE_MurJ_like"/>
    <property type="match status" value="1"/>
</dbReference>
<dbReference type="GO" id="GO:0005886">
    <property type="term" value="C:plasma membrane"/>
    <property type="evidence" value="ECO:0007669"/>
    <property type="project" value="UniProtKB-SubCell"/>
</dbReference>
<comment type="similarity">
    <text evidence="8 9">Belongs to the MurJ/MviN family.</text>
</comment>
<accession>A0A426TY07</accession>
<feature type="transmembrane region" description="Helical" evidence="8">
    <location>
        <begin position="499"/>
        <end position="524"/>
    </location>
</feature>
<dbReference type="PANTHER" id="PTHR47019:SF1">
    <property type="entry name" value="LIPID II FLIPPASE MURJ"/>
    <property type="match status" value="1"/>
</dbReference>
<comment type="caution">
    <text evidence="10">The sequence shown here is derived from an EMBL/GenBank/DDBJ whole genome shotgun (WGS) entry which is preliminary data.</text>
</comment>
<dbReference type="HAMAP" id="MF_02078">
    <property type="entry name" value="MurJ_MviN"/>
    <property type="match status" value="1"/>
</dbReference>
<keyword evidence="2 8" id="KW-1003">Cell membrane</keyword>
<organism evidence="10 11">
    <name type="scientific">Candidatus Viridilinea halotolerans</name>
    <dbReference type="NCBI Taxonomy" id="2491704"/>
    <lineage>
        <taxon>Bacteria</taxon>
        <taxon>Bacillati</taxon>
        <taxon>Chloroflexota</taxon>
        <taxon>Chloroflexia</taxon>
        <taxon>Chloroflexales</taxon>
        <taxon>Chloroflexineae</taxon>
        <taxon>Oscillochloridaceae</taxon>
        <taxon>Candidatus Viridilinea</taxon>
    </lineage>
</organism>
<feature type="transmembrane region" description="Helical" evidence="8">
    <location>
        <begin position="12"/>
        <end position="31"/>
    </location>
</feature>
<evidence type="ECO:0000256" key="2">
    <source>
        <dbReference type="ARBA" id="ARBA00022475"/>
    </source>
</evidence>
<proteinExistence type="inferred from homology"/>
<feature type="transmembrane region" description="Helical" evidence="8">
    <location>
        <begin position="279"/>
        <end position="301"/>
    </location>
</feature>
<dbReference type="NCBIfam" id="TIGR01695">
    <property type="entry name" value="murJ_mviN"/>
    <property type="match status" value="1"/>
</dbReference>
<evidence type="ECO:0000256" key="6">
    <source>
        <dbReference type="ARBA" id="ARBA00022989"/>
    </source>
</evidence>
<dbReference type="PRINTS" id="PR01806">
    <property type="entry name" value="VIRFACTRMVIN"/>
</dbReference>
<dbReference type="AlphaFoldDB" id="A0A426TY07"/>
<reference evidence="10 11" key="1">
    <citation type="submission" date="2018-12" db="EMBL/GenBank/DDBJ databases">
        <title>Genome Sequence of Candidatus Viridilinea halotolerans isolated from saline sulfide-rich spring.</title>
        <authorList>
            <person name="Grouzdev D.S."/>
            <person name="Burganskaya E.I."/>
            <person name="Krutkina M.S."/>
            <person name="Sukhacheva M.V."/>
            <person name="Gorlenko V.M."/>
        </authorList>
    </citation>
    <scope>NUCLEOTIDE SEQUENCE [LARGE SCALE GENOMIC DNA]</scope>
    <source>
        <strain evidence="10">Chok-6</strain>
    </source>
</reference>
<gene>
    <name evidence="8 10" type="primary">murJ</name>
    <name evidence="10" type="ORF">EI684_12750</name>
</gene>
<dbReference type="PIRSF" id="PIRSF002869">
    <property type="entry name" value="MviN"/>
    <property type="match status" value="1"/>
</dbReference>